<keyword evidence="3" id="KW-0813">Transport</keyword>
<comment type="subcellular location">
    <subcellularLocation>
        <location evidence="2">Cytoplasm</location>
    </subcellularLocation>
    <subcellularLocation>
        <location evidence="1">Nucleus</location>
    </subcellularLocation>
</comment>
<name>A0A8J6E4L3_9EUKA</name>
<evidence type="ECO:0000259" key="7">
    <source>
        <dbReference type="PROSITE" id="PS50166"/>
    </source>
</evidence>
<dbReference type="Gene3D" id="1.25.10.10">
    <property type="entry name" value="Leucine-rich Repeat Variant"/>
    <property type="match status" value="1"/>
</dbReference>
<feature type="domain" description="Importin N-terminal" evidence="7">
    <location>
        <begin position="30"/>
        <end position="106"/>
    </location>
</feature>
<protein>
    <submittedName>
        <fullName evidence="8">Importin-beta N-terminal domain</fullName>
    </submittedName>
</protein>
<dbReference type="PANTHER" id="PTHR10997:SF18">
    <property type="entry name" value="D-IMPORTIN 7_RANBP7"/>
    <property type="match status" value="1"/>
</dbReference>
<dbReference type="Pfam" id="PF03810">
    <property type="entry name" value="IBN_N"/>
    <property type="match status" value="1"/>
</dbReference>
<dbReference type="EMBL" id="JAHDYR010000014">
    <property type="protein sequence ID" value="KAG9394627.1"/>
    <property type="molecule type" value="Genomic_DNA"/>
</dbReference>
<dbReference type="PANTHER" id="PTHR10997">
    <property type="entry name" value="IMPORTIN-7, 8, 11"/>
    <property type="match status" value="1"/>
</dbReference>
<keyword evidence="9" id="KW-1185">Reference proteome</keyword>
<evidence type="ECO:0000256" key="3">
    <source>
        <dbReference type="ARBA" id="ARBA00022448"/>
    </source>
</evidence>
<dbReference type="PROSITE" id="PS50166">
    <property type="entry name" value="IMPORTIN_B_NT"/>
    <property type="match status" value="1"/>
</dbReference>
<evidence type="ECO:0000313" key="8">
    <source>
        <dbReference type="EMBL" id="KAG9394627.1"/>
    </source>
</evidence>
<reference evidence="8" key="1">
    <citation type="submission" date="2021-05" db="EMBL/GenBank/DDBJ databases">
        <title>A free-living protist that lacks canonical eukaryotic 1 DNA replication and segregation systems.</title>
        <authorList>
            <person name="Salas-Leiva D.E."/>
            <person name="Tromer E.C."/>
            <person name="Curtis B.A."/>
            <person name="Jerlstrom-Hultqvist J."/>
            <person name="Kolisko M."/>
            <person name="Yi Z."/>
            <person name="Salas-Leiva J.S."/>
            <person name="Gallot-Lavallee L."/>
            <person name="Kops G.J.P.L."/>
            <person name="Archibald J.M."/>
            <person name="Simpson A.G.B."/>
            <person name="Roger A.J."/>
        </authorList>
    </citation>
    <scope>NUCLEOTIDE SEQUENCE</scope>
    <source>
        <strain evidence="8">BICM</strain>
    </source>
</reference>
<dbReference type="SMART" id="SM00913">
    <property type="entry name" value="IBN_N"/>
    <property type="match status" value="1"/>
</dbReference>
<evidence type="ECO:0000256" key="5">
    <source>
        <dbReference type="ARBA" id="ARBA00022927"/>
    </source>
</evidence>
<evidence type="ECO:0000313" key="9">
    <source>
        <dbReference type="Proteomes" id="UP000717585"/>
    </source>
</evidence>
<evidence type="ECO:0000256" key="6">
    <source>
        <dbReference type="ARBA" id="ARBA00023242"/>
    </source>
</evidence>
<accession>A0A8J6E4L3</accession>
<dbReference type="GO" id="GO:0031267">
    <property type="term" value="F:small GTPase binding"/>
    <property type="evidence" value="ECO:0007669"/>
    <property type="project" value="InterPro"/>
</dbReference>
<dbReference type="InterPro" id="IPR016024">
    <property type="entry name" value="ARM-type_fold"/>
</dbReference>
<dbReference type="GO" id="GO:0005635">
    <property type="term" value="C:nuclear envelope"/>
    <property type="evidence" value="ECO:0007669"/>
    <property type="project" value="TreeGrafter"/>
</dbReference>
<dbReference type="OrthoDB" id="760868at2759"/>
<gene>
    <name evidence="8" type="ORF">J8273_3881</name>
</gene>
<dbReference type="InterPro" id="IPR001494">
    <property type="entry name" value="Importin-beta_N"/>
</dbReference>
<keyword evidence="5" id="KW-0653">Protein transport</keyword>
<dbReference type="SUPFAM" id="SSF48371">
    <property type="entry name" value="ARM repeat"/>
    <property type="match status" value="1"/>
</dbReference>
<comment type="caution">
    <text evidence="8">The sequence shown here is derived from an EMBL/GenBank/DDBJ whole genome shotgun (WGS) entry which is preliminary data.</text>
</comment>
<evidence type="ECO:0000256" key="2">
    <source>
        <dbReference type="ARBA" id="ARBA00004496"/>
    </source>
</evidence>
<dbReference type="Proteomes" id="UP000717585">
    <property type="component" value="Unassembled WGS sequence"/>
</dbReference>
<evidence type="ECO:0000256" key="1">
    <source>
        <dbReference type="ARBA" id="ARBA00004123"/>
    </source>
</evidence>
<sequence>MEAPRFDAQLLYRSIDAALHSMNNEERENATNYIQHESIIFSPEYLPQLIRFIMDDSTNDNIRKFSAVVFKNAIKRHWAPYHTSAPTFANSVKQEVRNQIVGLVLASSQMGGPVRDLLVVALDFIILADYEQIWKEIVERVTEVYASFNSSVASGHVSHEQLVTVHTAIKMSLVAFRTFRFRQNKVREATTAIFSPLLAPMCAIGRHLMGHDPNPLVGAMLLDIIKTLRWSIEPYVPPVMLQENGKLFMILMESVLAMSRITVPPLPADIPATDVQNELIQSPYWKIRKHAFKCANRFFQRKLAESETDADSVVASMVPQLIPFVYESVAGILQSVIEHGMTSPNSPAARTMYIALALCQTLVVHTEASRNVVGKPEEIHRMMWACIHVVDYTAEDDFLWESDPEEYVRQQYSIMTELTSPKYAARGLLAECAKAYNLSSELITQSQNIVGGQVPGVSPYAGIEVIMTLSSCMTRGGPLLPTEFIPSLLSDVVIPMMGCDQRQLRAQACNLLTSLLLNASEDGAADIPIEVIGPIAEKILGLLVHDPESPVRVNAANCIKYLIHRDDVVSLLSDRTLQLIQALLKITCEMSNEEIALSLVACCDAFASHLTPQILDLSRELANIFFSLMQKVKVDESFETNILSDDRGFDPDESEDNIIQAATQILNALTTLAEHVADQDPQQYNQVEEILLTCIRNPLERGQIDCFEEVGESLAVVSHRTPTIKGTHWEMFAVILTTADQFHEFVLEFIPFLSNMIVRDPASFLSHTGFHEAISKLVEELLSETIDDDTRYGAYLALAITQGLKAYMVPPSQSGIEPKDQQMLQALMMRWHNAVAECITRLSNDPESSMTMEQLVLFMDAFASLCFIHPALAMHVYGRHLDAMLTRIANSLLEKKNPAFNPTRPVDKWLQAAGLATLLTVPPDALSVQLTNQYPALLNLIVSLLEARATQEQDEMNTGADWSDTDFDFDALMLETDNDSLINPLRSLNVVEMASGLLQNPPPHLAQAVNPELTQRIAALVVWTTGFSGR</sequence>
<dbReference type="InterPro" id="IPR011989">
    <property type="entry name" value="ARM-like"/>
</dbReference>
<keyword evidence="6" id="KW-0539">Nucleus</keyword>
<dbReference type="GO" id="GO:0005829">
    <property type="term" value="C:cytosol"/>
    <property type="evidence" value="ECO:0007669"/>
    <property type="project" value="TreeGrafter"/>
</dbReference>
<dbReference type="AlphaFoldDB" id="A0A8J6E4L3"/>
<evidence type="ECO:0000256" key="4">
    <source>
        <dbReference type="ARBA" id="ARBA00022490"/>
    </source>
</evidence>
<keyword evidence="4" id="KW-0963">Cytoplasm</keyword>
<organism evidence="8 9">
    <name type="scientific">Carpediemonas membranifera</name>
    <dbReference type="NCBI Taxonomy" id="201153"/>
    <lineage>
        <taxon>Eukaryota</taxon>
        <taxon>Metamonada</taxon>
        <taxon>Carpediemonas-like organisms</taxon>
        <taxon>Carpediemonas</taxon>
    </lineage>
</organism>
<proteinExistence type="predicted"/>
<dbReference type="GO" id="GO:0006606">
    <property type="term" value="P:protein import into nucleus"/>
    <property type="evidence" value="ECO:0007669"/>
    <property type="project" value="TreeGrafter"/>
</dbReference>